<dbReference type="InterPro" id="IPR013216">
    <property type="entry name" value="Methyltransf_11"/>
</dbReference>
<keyword evidence="2" id="KW-0808">Transferase</keyword>
<evidence type="ECO:0000313" key="2">
    <source>
        <dbReference type="EMBL" id="PSJ37999.1"/>
    </source>
</evidence>
<dbReference type="GO" id="GO:0008757">
    <property type="term" value="F:S-adenosylmethionine-dependent methyltransferase activity"/>
    <property type="evidence" value="ECO:0007669"/>
    <property type="project" value="InterPro"/>
</dbReference>
<organism evidence="2 3">
    <name type="scientific">Allosphingosinicella deserti</name>
    <dbReference type="NCBI Taxonomy" id="2116704"/>
    <lineage>
        <taxon>Bacteria</taxon>
        <taxon>Pseudomonadati</taxon>
        <taxon>Pseudomonadota</taxon>
        <taxon>Alphaproteobacteria</taxon>
        <taxon>Sphingomonadales</taxon>
        <taxon>Sphingomonadaceae</taxon>
        <taxon>Allosphingosinicella</taxon>
    </lineage>
</organism>
<dbReference type="CDD" id="cd02440">
    <property type="entry name" value="AdoMet_MTases"/>
    <property type="match status" value="1"/>
</dbReference>
<dbReference type="Gene3D" id="3.40.50.150">
    <property type="entry name" value="Vaccinia Virus protein VP39"/>
    <property type="match status" value="1"/>
</dbReference>
<evidence type="ECO:0000313" key="3">
    <source>
        <dbReference type="Proteomes" id="UP000241167"/>
    </source>
</evidence>
<dbReference type="InterPro" id="IPR029063">
    <property type="entry name" value="SAM-dependent_MTases_sf"/>
</dbReference>
<dbReference type="PANTHER" id="PTHR43861">
    <property type="entry name" value="TRANS-ACONITATE 2-METHYLTRANSFERASE-RELATED"/>
    <property type="match status" value="1"/>
</dbReference>
<dbReference type="OrthoDB" id="9777638at2"/>
<sequence>MTVNTSSRWSPTDYATNAAFVPALGSAALDLLAPQPGELILDLGCGDGTLTQKIHAAGAAVIGLDASPEMVEAARAKGVDAFVADAQALDLEGQAMRFGQFDAAFSNAALHWMLDPDAVAEGVFSMLKPGGRFVGEMGGQGNIAALRTGIREELNARGYPVPAADPQWYPSVEEFVRLYACAGFNEIQAHLIARPTPLPTGVAGWVKTFRRGWLDVAEVPETERDAVAQAIQARLQPSLQQADGSWIADYVRLRFSMRKPD</sequence>
<dbReference type="RefSeq" id="WP_106514812.1">
    <property type="nucleotide sequence ID" value="NZ_PXYI01000007.1"/>
</dbReference>
<proteinExistence type="predicted"/>
<dbReference type="Pfam" id="PF08241">
    <property type="entry name" value="Methyltransf_11"/>
    <property type="match status" value="1"/>
</dbReference>
<dbReference type="AlphaFoldDB" id="A0A2P7QJ62"/>
<name>A0A2P7QJ62_9SPHN</name>
<dbReference type="Proteomes" id="UP000241167">
    <property type="component" value="Unassembled WGS sequence"/>
</dbReference>
<dbReference type="GO" id="GO:0032259">
    <property type="term" value="P:methylation"/>
    <property type="evidence" value="ECO:0007669"/>
    <property type="project" value="UniProtKB-KW"/>
</dbReference>
<gene>
    <name evidence="2" type="ORF">C7I55_20105</name>
</gene>
<comment type="caution">
    <text evidence="2">The sequence shown here is derived from an EMBL/GenBank/DDBJ whole genome shotgun (WGS) entry which is preliminary data.</text>
</comment>
<accession>A0A2P7QJ62</accession>
<dbReference type="PANTHER" id="PTHR43861:SF1">
    <property type="entry name" value="TRANS-ACONITATE 2-METHYLTRANSFERASE"/>
    <property type="match status" value="1"/>
</dbReference>
<protein>
    <submittedName>
        <fullName evidence="2">SAM-dependent methyltransferase</fullName>
    </submittedName>
</protein>
<dbReference type="EMBL" id="PXYI01000007">
    <property type="protein sequence ID" value="PSJ37999.1"/>
    <property type="molecule type" value="Genomic_DNA"/>
</dbReference>
<reference evidence="2 3" key="1">
    <citation type="submission" date="2018-03" db="EMBL/GenBank/DDBJ databases">
        <title>The draft genome of Sphingosinicella sp. GL-C-18.</title>
        <authorList>
            <person name="Liu L."/>
            <person name="Li L."/>
            <person name="Liang L."/>
            <person name="Zhang X."/>
            <person name="Wang T."/>
        </authorList>
    </citation>
    <scope>NUCLEOTIDE SEQUENCE [LARGE SCALE GENOMIC DNA]</scope>
    <source>
        <strain evidence="2 3">GL-C-18</strain>
    </source>
</reference>
<keyword evidence="3" id="KW-1185">Reference proteome</keyword>
<keyword evidence="2" id="KW-0489">Methyltransferase</keyword>
<dbReference type="SUPFAM" id="SSF53335">
    <property type="entry name" value="S-adenosyl-L-methionine-dependent methyltransferases"/>
    <property type="match status" value="1"/>
</dbReference>
<evidence type="ECO:0000259" key="1">
    <source>
        <dbReference type="Pfam" id="PF08241"/>
    </source>
</evidence>
<feature type="domain" description="Methyltransferase type 11" evidence="1">
    <location>
        <begin position="41"/>
        <end position="134"/>
    </location>
</feature>